<feature type="chain" id="PRO_5008269507" evidence="1">
    <location>
        <begin position="20"/>
        <end position="524"/>
    </location>
</feature>
<feature type="signal peptide" evidence="1">
    <location>
        <begin position="1"/>
        <end position="19"/>
    </location>
</feature>
<proteinExistence type="predicted"/>
<keyword evidence="3" id="KW-1185">Reference proteome</keyword>
<dbReference type="Proteomes" id="UP000078540">
    <property type="component" value="Unassembled WGS sequence"/>
</dbReference>
<keyword evidence="1" id="KW-0732">Signal</keyword>
<evidence type="ECO:0000313" key="2">
    <source>
        <dbReference type="EMBL" id="KYM84522.1"/>
    </source>
</evidence>
<dbReference type="AlphaFoldDB" id="A0A195BJE6"/>
<evidence type="ECO:0000256" key="1">
    <source>
        <dbReference type="SAM" id="SignalP"/>
    </source>
</evidence>
<protein>
    <submittedName>
        <fullName evidence="2">Protein G12</fullName>
    </submittedName>
</protein>
<reference evidence="2 3" key="1">
    <citation type="submission" date="2015-09" db="EMBL/GenBank/DDBJ databases">
        <title>Atta colombica WGS genome.</title>
        <authorList>
            <person name="Nygaard S."/>
            <person name="Hu H."/>
            <person name="Boomsma J."/>
            <person name="Zhang G."/>
        </authorList>
    </citation>
    <scope>NUCLEOTIDE SEQUENCE [LARGE SCALE GENOMIC DNA]</scope>
    <source>
        <strain evidence="2">Treedump-2</strain>
        <tissue evidence="2">Whole body</tissue>
    </source>
</reference>
<dbReference type="Pfam" id="PF06757">
    <property type="entry name" value="Ins_allergen_rp"/>
    <property type="match status" value="1"/>
</dbReference>
<dbReference type="InterPro" id="IPR010629">
    <property type="entry name" value="Ins_allergen"/>
</dbReference>
<sequence>MKYISALFAALTIIGLGQAHQFPDFGKGPVHEDFQDFLDLIPYKKIRTIVLDYVLGDSEVQEAVNYLKTSTILKDLMIDLETIPEVINILDYMQKEGVDAYSLVNKANDALGIDRITPPSRLYSLVIQRTGGIAGLVKDIMDMIPIAKIIRIYVQKMKTSSAFVGFVNQLKSDNAQQAVNKIYQIKSLQIILNRLKSSGVNTQITADVIYIVLNLNVPNDITVYQEPTLEDELIDFMNLLPIDINLKYKADNEKVQHCLQYLQTPKFHSFHKAIGMADYVPPKIKSIFKSQIGIQKIDDGIKGLLEDFYNLRRYACTLFTKRFSLPPLAKEMRFSDSAAFSCIFKGIPRANLSVSNSAERVRRICENSIECNCENASFCLKECMRLICYREERERHSVNFFAIRVPNSGLHPKILGRKKFLVVRAFNISETILQDRVIDRSRDDRLDVPDVRKSPRKTAQLPLAARWRGGILLFSTFHFGEDGPRFVSRIEDKGPRKFYEARYRFILSFEKTDFVNDVFLAGTR</sequence>
<dbReference type="PANTHER" id="PTHR21163:SF1">
    <property type="entry name" value="PROTEIN G12"/>
    <property type="match status" value="1"/>
</dbReference>
<name>A0A195BJE6_9HYME</name>
<gene>
    <name evidence="2" type="ORF">ALC53_05309</name>
</gene>
<dbReference type="PANTHER" id="PTHR21163">
    <property type="entry name" value="PROTEIN G12"/>
    <property type="match status" value="1"/>
</dbReference>
<organism evidence="2 3">
    <name type="scientific">Atta colombica</name>
    <dbReference type="NCBI Taxonomy" id="520822"/>
    <lineage>
        <taxon>Eukaryota</taxon>
        <taxon>Metazoa</taxon>
        <taxon>Ecdysozoa</taxon>
        <taxon>Arthropoda</taxon>
        <taxon>Hexapoda</taxon>
        <taxon>Insecta</taxon>
        <taxon>Pterygota</taxon>
        <taxon>Neoptera</taxon>
        <taxon>Endopterygota</taxon>
        <taxon>Hymenoptera</taxon>
        <taxon>Apocrita</taxon>
        <taxon>Aculeata</taxon>
        <taxon>Formicoidea</taxon>
        <taxon>Formicidae</taxon>
        <taxon>Myrmicinae</taxon>
        <taxon>Atta</taxon>
    </lineage>
</organism>
<accession>A0A195BJE6</accession>
<dbReference type="EMBL" id="KQ976464">
    <property type="protein sequence ID" value="KYM84522.1"/>
    <property type="molecule type" value="Genomic_DNA"/>
</dbReference>
<evidence type="ECO:0000313" key="3">
    <source>
        <dbReference type="Proteomes" id="UP000078540"/>
    </source>
</evidence>